<dbReference type="NCBIfam" id="TIGR00969">
    <property type="entry name" value="3a0106s02"/>
    <property type="match status" value="1"/>
</dbReference>
<keyword evidence="7 9" id="KW-0472">Membrane</keyword>
<evidence type="ECO:0000256" key="9">
    <source>
        <dbReference type="SAM" id="Phobius"/>
    </source>
</evidence>
<evidence type="ECO:0000256" key="4">
    <source>
        <dbReference type="ARBA" id="ARBA00022692"/>
    </source>
</evidence>
<reference evidence="11 12" key="1">
    <citation type="submission" date="2022-04" db="EMBL/GenBank/DDBJ databases">
        <authorList>
            <person name="Grouzdev D.S."/>
            <person name="Pantiukh K.S."/>
            <person name="Krutkina M.S."/>
        </authorList>
    </citation>
    <scope>NUCLEOTIDE SEQUENCE [LARGE SCALE GENOMIC DNA]</scope>
    <source>
        <strain evidence="11 12">6x-1</strain>
    </source>
</reference>
<keyword evidence="3" id="KW-0813">Transport</keyword>
<feature type="transmembrane region" description="Helical" evidence="9">
    <location>
        <begin position="147"/>
        <end position="165"/>
    </location>
</feature>
<dbReference type="Proteomes" id="UP001203284">
    <property type="component" value="Unassembled WGS sequence"/>
</dbReference>
<dbReference type="Pfam" id="PF00528">
    <property type="entry name" value="BPD_transp_1"/>
    <property type="match status" value="1"/>
</dbReference>
<comment type="subunit">
    <text evidence="2">The complex is composed of two ATP-binding proteins (CysA), two transmembrane proteins (CysT and CysW) and a solute-binding protein (CysP).</text>
</comment>
<dbReference type="SUPFAM" id="SSF161098">
    <property type="entry name" value="MetI-like"/>
    <property type="match status" value="1"/>
</dbReference>
<keyword evidence="5 9" id="KW-1133">Transmembrane helix</keyword>
<dbReference type="PANTHER" id="PTHR30406:SF1">
    <property type="entry name" value="SULFATE TRANSPORT SYSTEM PERMEASE PROTEIN CYSW"/>
    <property type="match status" value="1"/>
</dbReference>
<comment type="caution">
    <text evidence="11">The sequence shown here is derived from an EMBL/GenBank/DDBJ whole genome shotgun (WGS) entry which is preliminary data.</text>
</comment>
<evidence type="ECO:0000256" key="3">
    <source>
        <dbReference type="ARBA" id="ARBA00022448"/>
    </source>
</evidence>
<dbReference type="InterPro" id="IPR035906">
    <property type="entry name" value="MetI-like_sf"/>
</dbReference>
<evidence type="ECO:0000256" key="8">
    <source>
        <dbReference type="ARBA" id="ARBA00025323"/>
    </source>
</evidence>
<keyword evidence="4 9" id="KW-0812">Transmembrane</keyword>
<evidence type="ECO:0000256" key="5">
    <source>
        <dbReference type="ARBA" id="ARBA00022989"/>
    </source>
</evidence>
<evidence type="ECO:0000256" key="1">
    <source>
        <dbReference type="ARBA" id="ARBA00004651"/>
    </source>
</evidence>
<feature type="transmembrane region" description="Helical" evidence="9">
    <location>
        <begin position="251"/>
        <end position="275"/>
    </location>
</feature>
<dbReference type="PROSITE" id="PS50928">
    <property type="entry name" value="ABC_TM1"/>
    <property type="match status" value="1"/>
</dbReference>
<evidence type="ECO:0000313" key="12">
    <source>
        <dbReference type="Proteomes" id="UP001203284"/>
    </source>
</evidence>
<evidence type="ECO:0000256" key="7">
    <source>
        <dbReference type="ARBA" id="ARBA00023136"/>
    </source>
</evidence>
<keyword evidence="6" id="KW-0764">Sulfate transport</keyword>
<evidence type="ECO:0000259" key="10">
    <source>
        <dbReference type="PROSITE" id="PS50928"/>
    </source>
</evidence>
<feature type="transmembrane region" description="Helical" evidence="9">
    <location>
        <begin position="67"/>
        <end position="92"/>
    </location>
</feature>
<comment type="function">
    <text evidence="8">Part of the ABC transporter complex CysAWTP (TC 3.A.1.6.1) involved in sulfate/thiosulfate import. Probably responsible for the translocation of the substrate across the membrane.</text>
</comment>
<keyword evidence="12" id="KW-1185">Reference proteome</keyword>
<sequence length="291" mass="30781">MDTEKTRTASGPLRVGDGKLTRRLLIGIVLFATLFVLVAPLAAIFHQAFRHGTAAYLASFADPDTRYAIGLTIFTALVVVPINIAFGIAAAWAIAKFRFPGRGLLLALVELPFSISPIIAGVAYLFVYGGQGLLGPFLEAHDIRIMFAVPAIILASLFVTAPFVARELIPLMLAQGSEEEEAAVTLGAGGWRILRLVTLPNVRFALLYGAALCNARVMGEFGAVSVVSGNIRGQTNTLPLQIELLYQDNNAVAAFAVATILAGVALFTLIAKAVIERLDANAVRRAGGAGH</sequence>
<dbReference type="InterPro" id="IPR011866">
    <property type="entry name" value="CysW_permease"/>
</dbReference>
<gene>
    <name evidence="11" type="primary">cysW</name>
    <name evidence="11" type="ORF">MWN34_13535</name>
</gene>
<accession>A0ABT0DDA5</accession>
<organism evidence="11 12">
    <name type="scientific">Ancylobacter crimeensis</name>
    <dbReference type="NCBI Taxonomy" id="2579147"/>
    <lineage>
        <taxon>Bacteria</taxon>
        <taxon>Pseudomonadati</taxon>
        <taxon>Pseudomonadota</taxon>
        <taxon>Alphaproteobacteria</taxon>
        <taxon>Hyphomicrobiales</taxon>
        <taxon>Xanthobacteraceae</taxon>
        <taxon>Ancylobacter</taxon>
    </lineage>
</organism>
<feature type="transmembrane region" description="Helical" evidence="9">
    <location>
        <begin position="24"/>
        <end position="47"/>
    </location>
</feature>
<evidence type="ECO:0000256" key="6">
    <source>
        <dbReference type="ARBA" id="ARBA00023032"/>
    </source>
</evidence>
<evidence type="ECO:0000313" key="11">
    <source>
        <dbReference type="EMBL" id="MCK0197930.1"/>
    </source>
</evidence>
<name>A0ABT0DDA5_9HYPH</name>
<feature type="transmembrane region" description="Helical" evidence="9">
    <location>
        <begin position="104"/>
        <end position="127"/>
    </location>
</feature>
<dbReference type="InterPro" id="IPR000515">
    <property type="entry name" value="MetI-like"/>
</dbReference>
<dbReference type="NCBIfam" id="TIGR02140">
    <property type="entry name" value="permease_CysW"/>
    <property type="match status" value="1"/>
</dbReference>
<dbReference type="PANTHER" id="PTHR30406">
    <property type="entry name" value="SULFATE TRANSPORT SYSTEM PERMEASE PROTEIN"/>
    <property type="match status" value="1"/>
</dbReference>
<dbReference type="CDD" id="cd06261">
    <property type="entry name" value="TM_PBP2"/>
    <property type="match status" value="1"/>
</dbReference>
<evidence type="ECO:0000256" key="2">
    <source>
        <dbReference type="ARBA" id="ARBA00011779"/>
    </source>
</evidence>
<feature type="transmembrane region" description="Helical" evidence="9">
    <location>
        <begin position="205"/>
        <end position="231"/>
    </location>
</feature>
<dbReference type="EMBL" id="JALKCH010000008">
    <property type="protein sequence ID" value="MCK0197930.1"/>
    <property type="molecule type" value="Genomic_DNA"/>
</dbReference>
<proteinExistence type="predicted"/>
<comment type="subcellular location">
    <subcellularLocation>
        <location evidence="1">Cell membrane</location>
        <topology evidence="1">Multi-pass membrane protein</topology>
    </subcellularLocation>
</comment>
<dbReference type="InterPro" id="IPR005667">
    <property type="entry name" value="Sulph_transpt2"/>
</dbReference>
<feature type="domain" description="ABC transmembrane type-1" evidence="10">
    <location>
        <begin position="69"/>
        <end position="270"/>
    </location>
</feature>
<dbReference type="Gene3D" id="1.10.3720.10">
    <property type="entry name" value="MetI-like"/>
    <property type="match status" value="1"/>
</dbReference>
<dbReference type="RefSeq" id="WP_247029827.1">
    <property type="nucleotide sequence ID" value="NZ_JALKCH010000008.1"/>
</dbReference>
<protein>
    <submittedName>
        <fullName evidence="11">Sulfate ABC transporter permease subunit CysW</fullName>
    </submittedName>
</protein>